<dbReference type="GeneID" id="41966970"/>
<reference evidence="3" key="2">
    <citation type="submission" date="2019-10" db="EMBL/GenBank/DDBJ databases">
        <authorList>
            <consortium name="NCBI Genome Project"/>
        </authorList>
    </citation>
    <scope>NUCLEOTIDE SEQUENCE</scope>
    <source>
        <strain evidence="3">NI907</strain>
    </source>
</reference>
<feature type="compositionally biased region" description="Basic and acidic residues" evidence="1">
    <location>
        <begin position="18"/>
        <end position="28"/>
    </location>
</feature>
<feature type="compositionally biased region" description="Basic and acidic residues" evidence="1">
    <location>
        <begin position="144"/>
        <end position="153"/>
    </location>
</feature>
<organism evidence="2 3">
    <name type="scientific">Pyricularia grisea</name>
    <name type="common">Crabgrass-specific blast fungus</name>
    <name type="synonym">Magnaporthe grisea</name>
    <dbReference type="NCBI Taxonomy" id="148305"/>
    <lineage>
        <taxon>Eukaryota</taxon>
        <taxon>Fungi</taxon>
        <taxon>Dikarya</taxon>
        <taxon>Ascomycota</taxon>
        <taxon>Pezizomycotina</taxon>
        <taxon>Sordariomycetes</taxon>
        <taxon>Sordariomycetidae</taxon>
        <taxon>Magnaporthales</taxon>
        <taxon>Pyriculariaceae</taxon>
        <taxon>Pyricularia</taxon>
    </lineage>
</organism>
<keyword evidence="2" id="KW-1185">Reference proteome</keyword>
<reference evidence="3" key="3">
    <citation type="submission" date="2025-08" db="UniProtKB">
        <authorList>
            <consortium name="RefSeq"/>
        </authorList>
    </citation>
    <scope>IDENTIFICATION</scope>
    <source>
        <strain evidence="3">NI907</strain>
    </source>
</reference>
<dbReference type="AlphaFoldDB" id="A0A6P8AQ77"/>
<proteinExistence type="predicted"/>
<accession>A0A6P8AQ77</accession>
<dbReference type="RefSeq" id="XP_030977058.1">
    <property type="nucleotide sequence ID" value="XM_031132065.1"/>
</dbReference>
<name>A0A6P8AQ77_PYRGI</name>
<gene>
    <name evidence="3" type="ORF">PgNI_12110</name>
</gene>
<feature type="region of interest" description="Disordered" evidence="1">
    <location>
        <begin position="239"/>
        <end position="262"/>
    </location>
</feature>
<reference evidence="3" key="1">
    <citation type="journal article" date="2019" name="Mol. Biol. Evol.">
        <title>Blast fungal genomes show frequent chromosomal changes, gene gains and losses, and effector gene turnover.</title>
        <authorList>
            <person name="Gomez Luciano L.B."/>
            <person name="Jason Tsai I."/>
            <person name="Chuma I."/>
            <person name="Tosa Y."/>
            <person name="Chen Y.H."/>
            <person name="Li J.Y."/>
            <person name="Li M.Y."/>
            <person name="Jade Lu M.Y."/>
            <person name="Nakayashiki H."/>
            <person name="Li W.H."/>
        </authorList>
    </citation>
    <scope>NUCLEOTIDE SEQUENCE</scope>
    <source>
        <strain evidence="3">NI907</strain>
    </source>
</reference>
<feature type="region of interest" description="Disordered" evidence="1">
    <location>
        <begin position="1"/>
        <end position="41"/>
    </location>
</feature>
<evidence type="ECO:0000313" key="3">
    <source>
        <dbReference type="RefSeq" id="XP_030977058.1"/>
    </source>
</evidence>
<dbReference type="Proteomes" id="UP000515153">
    <property type="component" value="Unplaced"/>
</dbReference>
<dbReference type="KEGG" id="pgri:PgNI_12110"/>
<feature type="compositionally biased region" description="Polar residues" evidence="1">
    <location>
        <begin position="239"/>
        <end position="256"/>
    </location>
</feature>
<feature type="region of interest" description="Disordered" evidence="1">
    <location>
        <begin position="123"/>
        <end position="165"/>
    </location>
</feature>
<sequence>MGLALYDRSDPLVGMTEALREERHESRTRPPRPPRHPPKVRYKKCDCGYGGYAKIPIREHNALKDAHWLHARPLPGNRHHGRSFCSSPFNAAQRSDIPITIPRQRPRSRIAWASFVNEGVDLQPAGSSDGLPPPASRRQARRPPSLERQDAFRDPSTSTPRRRLSADDCFQQESDISDADAAAAAAAEEIADLYDLGLLYDDEHIRGSGFGFDVLTRSAQEKPQYTVYFRRAAGQKSNSFGRKTVGGSQQLQNDNSLAGAPAAHLTSPDRDELEWCLDGYDVRSIPDDSVRLDLVPNSDDELGVRSTDWVFLNNIVEED</sequence>
<evidence type="ECO:0000313" key="2">
    <source>
        <dbReference type="Proteomes" id="UP000515153"/>
    </source>
</evidence>
<protein>
    <submittedName>
        <fullName evidence="3">Uncharacterized protein</fullName>
    </submittedName>
</protein>
<evidence type="ECO:0000256" key="1">
    <source>
        <dbReference type="SAM" id="MobiDB-lite"/>
    </source>
</evidence>
<feature type="compositionally biased region" description="Basic residues" evidence="1">
    <location>
        <begin position="29"/>
        <end position="41"/>
    </location>
</feature>